<dbReference type="FunFam" id="3.40.50.2300:FF:000721">
    <property type="entry name" value="Guanylate cyclase"/>
    <property type="match status" value="1"/>
</dbReference>
<feature type="region of interest" description="Disordered" evidence="11">
    <location>
        <begin position="237"/>
        <end position="290"/>
    </location>
</feature>
<evidence type="ECO:0000256" key="2">
    <source>
        <dbReference type="ARBA" id="ARBA00004479"/>
    </source>
</evidence>
<feature type="compositionally biased region" description="Polar residues" evidence="11">
    <location>
        <begin position="263"/>
        <end position="273"/>
    </location>
</feature>
<dbReference type="STRING" id="27835.A0A0N4YWD3"/>
<evidence type="ECO:0000313" key="16">
    <source>
        <dbReference type="WBParaSite" id="NBR_0002155501-mRNA-1"/>
    </source>
</evidence>
<keyword evidence="3 12" id="KW-0812">Transmembrane</keyword>
<evidence type="ECO:0000259" key="13">
    <source>
        <dbReference type="Pfam" id="PF01094"/>
    </source>
</evidence>
<dbReference type="GO" id="GO:0004016">
    <property type="term" value="F:adenylate cyclase activity"/>
    <property type="evidence" value="ECO:0007669"/>
    <property type="project" value="TreeGrafter"/>
</dbReference>
<proteinExistence type="predicted"/>
<dbReference type="Gene3D" id="3.40.50.2300">
    <property type="match status" value="2"/>
</dbReference>
<dbReference type="InterPro" id="IPR028082">
    <property type="entry name" value="Peripla_BP_I"/>
</dbReference>
<feature type="transmembrane region" description="Helical" evidence="12">
    <location>
        <begin position="189"/>
        <end position="212"/>
    </location>
</feature>
<organism evidence="16">
    <name type="scientific">Nippostrongylus brasiliensis</name>
    <name type="common">Rat hookworm</name>
    <dbReference type="NCBI Taxonomy" id="27835"/>
    <lineage>
        <taxon>Eukaryota</taxon>
        <taxon>Metazoa</taxon>
        <taxon>Ecdysozoa</taxon>
        <taxon>Nematoda</taxon>
        <taxon>Chromadorea</taxon>
        <taxon>Rhabditida</taxon>
        <taxon>Rhabditina</taxon>
        <taxon>Rhabditomorpha</taxon>
        <taxon>Strongyloidea</taxon>
        <taxon>Heligmosomidae</taxon>
        <taxon>Nippostrongylus</taxon>
    </lineage>
</organism>
<keyword evidence="10" id="KW-0456">Lyase</keyword>
<dbReference type="PRINTS" id="PR00255">
    <property type="entry name" value="NATPEPTIDER"/>
</dbReference>
<feature type="compositionally biased region" description="Basic residues" evidence="11">
    <location>
        <begin position="241"/>
        <end position="251"/>
    </location>
</feature>
<dbReference type="GO" id="GO:0007168">
    <property type="term" value="P:receptor guanylyl cyclase signaling pathway"/>
    <property type="evidence" value="ECO:0007669"/>
    <property type="project" value="TreeGrafter"/>
</dbReference>
<evidence type="ECO:0000256" key="3">
    <source>
        <dbReference type="ARBA" id="ARBA00022692"/>
    </source>
</evidence>
<evidence type="ECO:0000256" key="9">
    <source>
        <dbReference type="ARBA" id="ARBA00023180"/>
    </source>
</evidence>
<dbReference type="Proteomes" id="UP000271162">
    <property type="component" value="Unassembled WGS sequence"/>
</dbReference>
<evidence type="ECO:0000256" key="4">
    <source>
        <dbReference type="ARBA" id="ARBA00022729"/>
    </source>
</evidence>
<evidence type="ECO:0000256" key="1">
    <source>
        <dbReference type="ARBA" id="ARBA00001436"/>
    </source>
</evidence>
<evidence type="ECO:0000256" key="10">
    <source>
        <dbReference type="ARBA" id="ARBA00023239"/>
    </source>
</evidence>
<accession>A0A0N4YWD3</accession>
<keyword evidence="8" id="KW-0675">Receptor</keyword>
<evidence type="ECO:0000256" key="12">
    <source>
        <dbReference type="SAM" id="Phobius"/>
    </source>
</evidence>
<keyword evidence="15" id="KW-1185">Reference proteome</keyword>
<dbReference type="GO" id="GO:0000166">
    <property type="term" value="F:nucleotide binding"/>
    <property type="evidence" value="ECO:0007669"/>
    <property type="project" value="UniProtKB-KW"/>
</dbReference>
<evidence type="ECO:0000256" key="8">
    <source>
        <dbReference type="ARBA" id="ARBA00023170"/>
    </source>
</evidence>
<keyword evidence="6 12" id="KW-1133">Transmembrane helix</keyword>
<dbReference type="PANTHER" id="PTHR11920:SF494">
    <property type="entry name" value="ATRIAL NATRIURETIC PEPTIDE RECEPTOR 2"/>
    <property type="match status" value="1"/>
</dbReference>
<evidence type="ECO:0000256" key="6">
    <source>
        <dbReference type="ARBA" id="ARBA00022989"/>
    </source>
</evidence>
<comment type="catalytic activity">
    <reaction evidence="1">
        <text>GTP = 3',5'-cyclic GMP + diphosphate</text>
        <dbReference type="Rhea" id="RHEA:13665"/>
        <dbReference type="ChEBI" id="CHEBI:33019"/>
        <dbReference type="ChEBI" id="CHEBI:37565"/>
        <dbReference type="ChEBI" id="CHEBI:57746"/>
        <dbReference type="EC" id="4.6.1.2"/>
    </reaction>
</comment>
<reference evidence="16" key="1">
    <citation type="submission" date="2017-02" db="UniProtKB">
        <authorList>
            <consortium name="WormBaseParasite"/>
        </authorList>
    </citation>
    <scope>IDENTIFICATION</scope>
</reference>
<evidence type="ECO:0000256" key="5">
    <source>
        <dbReference type="ARBA" id="ARBA00022741"/>
    </source>
</evidence>
<sequence>MFSYFRSHAEKPWVRANETNHEENEKAKEAYRALKTISLRRSDLEEYKNFETRVKIRAEEKYDYSRITGKEYEMNNFISAFYDAVLLYAIALNETIAAGMDPRNGHNITSKMWGRTFDGITGNVSIDANGDRYSDYSLLDLDPAEVAYYSGASNELKKVTDFHWIGGKPPRDSPICGYDNSKCPKGYPLHVYLLAASAGLILLLTLLFVFFWRRYKLEQELAAMSWKIRWEELDGEESQKKEKKKAKKKRSGAYFPESDPLLRSNSRGSVSSDKVSREPPSGPCTHVALPRPHPPSVSHVLRPSCSSSYLPISSFFGFSFASRHVHAKTCRNVRPVGAVCISSTNFCVLY</sequence>
<reference evidence="14 15" key="2">
    <citation type="submission" date="2018-11" db="EMBL/GenBank/DDBJ databases">
        <authorList>
            <consortium name="Pathogen Informatics"/>
        </authorList>
    </citation>
    <scope>NUCLEOTIDE SEQUENCE [LARGE SCALE GENOMIC DNA]</scope>
</reference>
<protein>
    <submittedName>
        <fullName evidence="16">Atrial natriuretic peptide receptor 3 (inferred by orthology to a human protein)</fullName>
    </submittedName>
</protein>
<dbReference type="GO" id="GO:0001653">
    <property type="term" value="F:peptide receptor activity"/>
    <property type="evidence" value="ECO:0007669"/>
    <property type="project" value="TreeGrafter"/>
</dbReference>
<feature type="domain" description="Receptor ligand binding region" evidence="13">
    <location>
        <begin position="19"/>
        <end position="142"/>
    </location>
</feature>
<dbReference type="Pfam" id="PF01094">
    <property type="entry name" value="ANF_receptor"/>
    <property type="match status" value="1"/>
</dbReference>
<dbReference type="OMA" id="RANETNH"/>
<keyword evidence="7 12" id="KW-0472">Membrane</keyword>
<dbReference type="SUPFAM" id="SSF53822">
    <property type="entry name" value="Periplasmic binding protein-like I"/>
    <property type="match status" value="1"/>
</dbReference>
<comment type="subcellular location">
    <subcellularLocation>
        <location evidence="2">Membrane</location>
        <topology evidence="2">Single-pass type I membrane protein</topology>
    </subcellularLocation>
</comment>
<dbReference type="EMBL" id="UYSL01026518">
    <property type="protein sequence ID" value="VDL85551.1"/>
    <property type="molecule type" value="Genomic_DNA"/>
</dbReference>
<keyword evidence="9" id="KW-0325">Glycoprotein</keyword>
<evidence type="ECO:0000313" key="15">
    <source>
        <dbReference type="Proteomes" id="UP000271162"/>
    </source>
</evidence>
<dbReference type="GO" id="GO:0004383">
    <property type="term" value="F:guanylate cyclase activity"/>
    <property type="evidence" value="ECO:0007669"/>
    <property type="project" value="UniProtKB-EC"/>
</dbReference>
<keyword evidence="5" id="KW-0547">Nucleotide-binding</keyword>
<dbReference type="GO" id="GO:0005886">
    <property type="term" value="C:plasma membrane"/>
    <property type="evidence" value="ECO:0007669"/>
    <property type="project" value="TreeGrafter"/>
</dbReference>
<evidence type="ECO:0000313" key="14">
    <source>
        <dbReference type="EMBL" id="VDL85551.1"/>
    </source>
</evidence>
<name>A0A0N4YWD3_NIPBR</name>
<gene>
    <name evidence="14" type="ORF">NBR_LOCUS21556</name>
</gene>
<keyword evidence="4" id="KW-0732">Signal</keyword>
<dbReference type="WBParaSite" id="NBR_0002155501-mRNA-1">
    <property type="protein sequence ID" value="NBR_0002155501-mRNA-1"/>
    <property type="gene ID" value="NBR_0002155501"/>
</dbReference>
<dbReference type="AlphaFoldDB" id="A0A0N4YWD3"/>
<dbReference type="PANTHER" id="PTHR11920">
    <property type="entry name" value="GUANYLYL CYCLASE"/>
    <property type="match status" value="1"/>
</dbReference>
<dbReference type="InterPro" id="IPR001828">
    <property type="entry name" value="ANF_lig-bd_rcpt"/>
</dbReference>
<evidence type="ECO:0000256" key="7">
    <source>
        <dbReference type="ARBA" id="ARBA00023136"/>
    </source>
</evidence>
<evidence type="ECO:0000256" key="11">
    <source>
        <dbReference type="SAM" id="MobiDB-lite"/>
    </source>
</evidence>
<dbReference type="InterPro" id="IPR001170">
    <property type="entry name" value="ANPR/GUC"/>
</dbReference>
<dbReference type="InterPro" id="IPR050401">
    <property type="entry name" value="Cyclic_nucleotide_synthase"/>
</dbReference>